<dbReference type="AlphaFoldDB" id="A0A0F6SGI6"/>
<dbReference type="EMBL" id="CP011125">
    <property type="protein sequence ID" value="AKF08759.1"/>
    <property type="molecule type" value="Genomic_DNA"/>
</dbReference>
<sequence>MHELDEPLEATITTFDELDLVGRLRTRDGEDLRFGASACRAFAPLVGMRVFVTAIAPHALGGRRATSVREVAITEAAFRAAEDERRATERARAEEERARRRAEVRPHTTGAAIVRRIREAAVAMGGSFANPAMINDLVRDLRLVGPSPGHVRSILRGIAESDPSTDFGAPGSLVHFVEGSPVPTTRRRSSRSRRRLRRPTSPSCWRVSPMPATRAPIERSRCCTATEWTRSHPSA</sequence>
<dbReference type="Proteomes" id="UP000034883">
    <property type="component" value="Chromosome"/>
</dbReference>
<keyword evidence="3" id="KW-1185">Reference proteome</keyword>
<reference evidence="2 3" key="1">
    <citation type="submission" date="2015-03" db="EMBL/GenBank/DDBJ databases">
        <title>Genome assembly of Sandaracinus amylolyticus DSM 53668.</title>
        <authorList>
            <person name="Sharma G."/>
            <person name="Subramanian S."/>
        </authorList>
    </citation>
    <scope>NUCLEOTIDE SEQUENCE [LARGE SCALE GENOMIC DNA]</scope>
    <source>
        <strain evidence="2 3">DSM 53668</strain>
    </source>
</reference>
<accession>A0A0F6SGI6</accession>
<feature type="region of interest" description="Disordered" evidence="1">
    <location>
        <begin position="175"/>
        <end position="218"/>
    </location>
</feature>
<proteinExistence type="predicted"/>
<dbReference type="OrthoDB" id="5526847at2"/>
<organism evidence="2 3">
    <name type="scientific">Sandaracinus amylolyticus</name>
    <dbReference type="NCBI Taxonomy" id="927083"/>
    <lineage>
        <taxon>Bacteria</taxon>
        <taxon>Pseudomonadati</taxon>
        <taxon>Myxococcota</taxon>
        <taxon>Polyangia</taxon>
        <taxon>Polyangiales</taxon>
        <taxon>Sandaracinaceae</taxon>
        <taxon>Sandaracinus</taxon>
    </lineage>
</organism>
<feature type="compositionally biased region" description="Basic residues" evidence="1">
    <location>
        <begin position="185"/>
        <end position="198"/>
    </location>
</feature>
<evidence type="ECO:0000256" key="1">
    <source>
        <dbReference type="SAM" id="MobiDB-lite"/>
    </source>
</evidence>
<name>A0A0F6SGI6_9BACT</name>
<evidence type="ECO:0000313" key="2">
    <source>
        <dbReference type="EMBL" id="AKF08759.1"/>
    </source>
</evidence>
<feature type="region of interest" description="Disordered" evidence="1">
    <location>
        <begin position="84"/>
        <end position="104"/>
    </location>
</feature>
<dbReference type="KEGG" id="samy:DB32_005908"/>
<dbReference type="RefSeq" id="WP_053235866.1">
    <property type="nucleotide sequence ID" value="NZ_CP011125.1"/>
</dbReference>
<protein>
    <submittedName>
        <fullName evidence="2">Uncharacterized protein</fullName>
    </submittedName>
</protein>
<dbReference type="STRING" id="927083.DB32_005908"/>
<evidence type="ECO:0000313" key="3">
    <source>
        <dbReference type="Proteomes" id="UP000034883"/>
    </source>
</evidence>
<gene>
    <name evidence="2" type="ORF">DB32_005908</name>
</gene>